<dbReference type="Gene3D" id="3.30.420.40">
    <property type="match status" value="3"/>
</dbReference>
<dbReference type="GO" id="GO:0032153">
    <property type="term" value="C:cell division site"/>
    <property type="evidence" value="ECO:0007669"/>
    <property type="project" value="UniProtKB-UniRule"/>
</dbReference>
<feature type="coiled-coil region" evidence="6">
    <location>
        <begin position="161"/>
        <end position="188"/>
    </location>
</feature>
<evidence type="ECO:0000256" key="4">
    <source>
        <dbReference type="ARBA" id="ARBA00023306"/>
    </source>
</evidence>
<comment type="subunit">
    <text evidence="5">Self-interacts. Interacts with FtsZ.</text>
</comment>
<keyword evidence="6" id="KW-0175">Coiled coil</keyword>
<proteinExistence type="inferred from homology"/>
<keyword evidence="3 5" id="KW-0472">Membrane</keyword>
<dbReference type="InterPro" id="IPR043129">
    <property type="entry name" value="ATPase_NBD"/>
</dbReference>
<dbReference type="Proteomes" id="UP000230706">
    <property type="component" value="Unassembled WGS sequence"/>
</dbReference>
<evidence type="ECO:0000256" key="2">
    <source>
        <dbReference type="ARBA" id="ARBA00022618"/>
    </source>
</evidence>
<keyword evidence="4 5" id="KW-0131">Cell cycle</keyword>
<dbReference type="SMART" id="SM00842">
    <property type="entry name" value="FtsA"/>
    <property type="match status" value="1"/>
</dbReference>
<evidence type="ECO:0000256" key="6">
    <source>
        <dbReference type="SAM" id="Coils"/>
    </source>
</evidence>
<accession>A0A2H0UJ35</accession>
<comment type="similarity">
    <text evidence="5">Belongs to the FtsA/MreB family.</text>
</comment>
<evidence type="ECO:0000259" key="7">
    <source>
        <dbReference type="SMART" id="SM00842"/>
    </source>
</evidence>
<organism evidence="8 9">
    <name type="scientific">Candidatus Kaiserbacteria bacterium CG10_big_fil_rev_8_21_14_0_10_43_70</name>
    <dbReference type="NCBI Taxonomy" id="1974605"/>
    <lineage>
        <taxon>Bacteria</taxon>
        <taxon>Candidatus Kaiseribacteriota</taxon>
    </lineage>
</organism>
<dbReference type="Pfam" id="PF14450">
    <property type="entry name" value="FtsA"/>
    <property type="match status" value="1"/>
</dbReference>
<dbReference type="Pfam" id="PF02491">
    <property type="entry name" value="SHS2_FTSA"/>
    <property type="match status" value="1"/>
</dbReference>
<protein>
    <recommendedName>
        <fullName evidence="5">Cell division protein FtsA</fullName>
    </recommendedName>
</protein>
<dbReference type="NCBIfam" id="TIGR01174">
    <property type="entry name" value="ftsA"/>
    <property type="match status" value="1"/>
</dbReference>
<feature type="domain" description="SHS2" evidence="7">
    <location>
        <begin position="5"/>
        <end position="196"/>
    </location>
</feature>
<dbReference type="PIRSF" id="PIRSF003101">
    <property type="entry name" value="FtsA"/>
    <property type="match status" value="1"/>
</dbReference>
<dbReference type="GO" id="GO:0009898">
    <property type="term" value="C:cytoplasmic side of plasma membrane"/>
    <property type="evidence" value="ECO:0007669"/>
    <property type="project" value="UniProtKB-UniRule"/>
</dbReference>
<dbReference type="Gene3D" id="3.30.1490.110">
    <property type="match status" value="1"/>
</dbReference>
<name>A0A2H0UJ35_9BACT</name>
<evidence type="ECO:0000256" key="5">
    <source>
        <dbReference type="HAMAP-Rule" id="MF_02033"/>
    </source>
</evidence>
<evidence type="ECO:0000256" key="1">
    <source>
        <dbReference type="ARBA" id="ARBA00022475"/>
    </source>
</evidence>
<comment type="function">
    <text evidence="5">Cell division protein that is involved in the assembly of the Z ring. May serve as a membrane anchor for the Z ring.</text>
</comment>
<dbReference type="PANTHER" id="PTHR32432">
    <property type="entry name" value="CELL DIVISION PROTEIN FTSA-RELATED"/>
    <property type="match status" value="1"/>
</dbReference>
<dbReference type="SUPFAM" id="SSF53067">
    <property type="entry name" value="Actin-like ATPase domain"/>
    <property type="match status" value="2"/>
</dbReference>
<comment type="caution">
    <text evidence="8">The sequence shown here is derived from an EMBL/GenBank/DDBJ whole genome shotgun (WGS) entry which is preliminary data.</text>
</comment>
<evidence type="ECO:0000313" key="9">
    <source>
        <dbReference type="Proteomes" id="UP000230706"/>
    </source>
</evidence>
<comment type="subcellular location">
    <subcellularLocation>
        <location evidence="5">Cell membrane</location>
        <topology evidence="5">Peripheral membrane protein</topology>
        <orientation evidence="5">Cytoplasmic side</orientation>
    </subcellularLocation>
    <text evidence="5">Localizes to the Z ring in an FtsZ-dependent manner. Targeted to the membrane through a conserved C-terminal amphipathic helix.</text>
</comment>
<keyword evidence="1 5" id="KW-1003">Cell membrane</keyword>
<evidence type="ECO:0000313" key="8">
    <source>
        <dbReference type="EMBL" id="PIR86412.1"/>
    </source>
</evidence>
<dbReference type="InterPro" id="IPR003494">
    <property type="entry name" value="SHS2_FtsA"/>
</dbReference>
<dbReference type="EMBL" id="PFBF01000022">
    <property type="protein sequence ID" value="PIR86412.1"/>
    <property type="molecule type" value="Genomic_DNA"/>
</dbReference>
<dbReference type="HAMAP" id="MF_02033">
    <property type="entry name" value="FtsA"/>
    <property type="match status" value="1"/>
</dbReference>
<dbReference type="AlphaFoldDB" id="A0A2H0UJ35"/>
<dbReference type="InterPro" id="IPR020823">
    <property type="entry name" value="Cell_div_FtsA"/>
</dbReference>
<dbReference type="GO" id="GO:0043093">
    <property type="term" value="P:FtsZ-dependent cytokinesis"/>
    <property type="evidence" value="ECO:0007669"/>
    <property type="project" value="UniProtKB-UniRule"/>
</dbReference>
<gene>
    <name evidence="5 8" type="primary">ftsA</name>
    <name evidence="8" type="ORF">COU13_01070</name>
</gene>
<reference evidence="9" key="1">
    <citation type="submission" date="2017-09" db="EMBL/GenBank/DDBJ databases">
        <title>Depth-based differentiation of microbial function through sediment-hosted aquifers and enrichment of novel symbionts in the deep terrestrial subsurface.</title>
        <authorList>
            <person name="Probst A.J."/>
            <person name="Ladd B."/>
            <person name="Jarett J.K."/>
            <person name="Geller-Mcgrath D.E."/>
            <person name="Sieber C.M.K."/>
            <person name="Emerson J.B."/>
            <person name="Anantharaman K."/>
            <person name="Thomas B.C."/>
            <person name="Malmstrom R."/>
            <person name="Stieglmeier M."/>
            <person name="Klingl A."/>
            <person name="Woyke T."/>
            <person name="Ryan C.M."/>
            <person name="Banfield J.F."/>
        </authorList>
    </citation>
    <scope>NUCLEOTIDE SEQUENCE [LARGE SCALE GENOMIC DNA]</scope>
</reference>
<sequence length="388" mass="41176">MRRMYTGIDIGTYHIKVVIAEPTDESGSLRIVGTGTSTSKGMRHGYIINAKDATKSIKEAVERAERSANVHIKSARVAIGGVGLDEIESEGEISLTQSGGEVTVSDIERVIRDSEQKSASHLMNKKVVHAIPVSYKIDGKEVMGRPHGLRGSKLSVKTLLITSLEQHLQDLIESVEAANIEVEDIMAAPLAASLVSLTKPQKMAGVVLANIGAETVSIVVFENDIPVSVKILPMGSSDITNDIALSLQVPLTEAEQMKKGAITKTDISLKKVEAVVAGRLRDIFGIIDAHLKAIGRQRLLPAGIVITGGGSGLATAKDIAKATMKIPSQLGTLPTSTKTSSADATWAVAFGLCKWGRTTEERDHSGGFADMFGSLAKQIAKALRSLLP</sequence>
<evidence type="ECO:0000256" key="3">
    <source>
        <dbReference type="ARBA" id="ARBA00023136"/>
    </source>
</evidence>
<dbReference type="InterPro" id="IPR050696">
    <property type="entry name" value="FtsA/MreB"/>
</dbReference>
<dbReference type="PANTHER" id="PTHR32432:SF4">
    <property type="entry name" value="CELL DIVISION PROTEIN FTSA"/>
    <property type="match status" value="1"/>
</dbReference>
<keyword evidence="2 5" id="KW-0132">Cell division</keyword>